<evidence type="ECO:0000256" key="1">
    <source>
        <dbReference type="SAM" id="MobiDB-lite"/>
    </source>
</evidence>
<evidence type="ECO:0000313" key="4">
    <source>
        <dbReference type="Proteomes" id="UP000030750"/>
    </source>
</evidence>
<dbReference type="Proteomes" id="UP000030750">
    <property type="component" value="Unassembled WGS sequence"/>
</dbReference>
<dbReference type="InterPro" id="IPR051320">
    <property type="entry name" value="Viral_Replic_Matur_Polypro"/>
</dbReference>
<dbReference type="PANTHER" id="PTHR33064">
    <property type="entry name" value="POL PROTEIN"/>
    <property type="match status" value="1"/>
</dbReference>
<dbReference type="InterPro" id="IPR041577">
    <property type="entry name" value="RT_RNaseH_2"/>
</dbReference>
<dbReference type="EMBL" id="HG714195">
    <property type="protein sequence ID" value="CDJ54208.1"/>
    <property type="molecule type" value="Genomic_DNA"/>
</dbReference>
<dbReference type="VEuPathDB" id="ToxoDB:EBH_0084730"/>
<accession>U6LY65</accession>
<feature type="region of interest" description="Disordered" evidence="1">
    <location>
        <begin position="115"/>
        <end position="145"/>
    </location>
</feature>
<gene>
    <name evidence="3" type="ORF">EBH_0084730</name>
</gene>
<keyword evidence="4" id="KW-1185">Reference proteome</keyword>
<organism evidence="3 4">
    <name type="scientific">Eimeria brunetti</name>
    <dbReference type="NCBI Taxonomy" id="51314"/>
    <lineage>
        <taxon>Eukaryota</taxon>
        <taxon>Sar</taxon>
        <taxon>Alveolata</taxon>
        <taxon>Apicomplexa</taxon>
        <taxon>Conoidasida</taxon>
        <taxon>Coccidia</taxon>
        <taxon>Eucoccidiorida</taxon>
        <taxon>Eimeriorina</taxon>
        <taxon>Eimeriidae</taxon>
        <taxon>Eimeria</taxon>
    </lineage>
</organism>
<dbReference type="InterPro" id="IPR043128">
    <property type="entry name" value="Rev_trsase/Diguanyl_cyclase"/>
</dbReference>
<reference evidence="3" key="1">
    <citation type="submission" date="2013-10" db="EMBL/GenBank/DDBJ databases">
        <title>Genomic analysis of the causative agents of coccidiosis in chickens.</title>
        <authorList>
            <person name="Reid A.J."/>
            <person name="Blake D."/>
            <person name="Billington K."/>
            <person name="Browne H."/>
            <person name="Dunn M."/>
            <person name="Hung S."/>
            <person name="Kawahara F."/>
            <person name="Miranda-Saavedra D."/>
            <person name="Mourier T."/>
            <person name="Nagra H."/>
            <person name="Otto T.D."/>
            <person name="Rawlings N."/>
            <person name="Sanchez A."/>
            <person name="Sanders M."/>
            <person name="Subramaniam C."/>
            <person name="Tay Y."/>
            <person name="Dear P."/>
            <person name="Doerig C."/>
            <person name="Gruber A."/>
            <person name="Parkinson J."/>
            <person name="Shirley M."/>
            <person name="Wan K.L."/>
            <person name="Berriman M."/>
            <person name="Tomley F."/>
            <person name="Pain A."/>
        </authorList>
    </citation>
    <scope>NUCLEOTIDE SEQUENCE [LARGE SCALE GENOMIC DNA]</scope>
    <source>
        <strain evidence="3">Houghton</strain>
    </source>
</reference>
<dbReference type="InterPro" id="IPR043502">
    <property type="entry name" value="DNA/RNA_pol_sf"/>
</dbReference>
<reference evidence="3" key="2">
    <citation type="submission" date="2013-10" db="EMBL/GenBank/DDBJ databases">
        <authorList>
            <person name="Aslett M."/>
        </authorList>
    </citation>
    <scope>NUCLEOTIDE SEQUENCE [LARGE SCALE GENOMIC DNA]</scope>
    <source>
        <strain evidence="3">Houghton</strain>
    </source>
</reference>
<proteinExistence type="predicted"/>
<evidence type="ECO:0000313" key="3">
    <source>
        <dbReference type="EMBL" id="CDJ54208.1"/>
    </source>
</evidence>
<dbReference type="SUPFAM" id="SSF56672">
    <property type="entry name" value="DNA/RNA polymerases"/>
    <property type="match status" value="1"/>
</dbReference>
<dbReference type="PANTHER" id="PTHR33064:SF37">
    <property type="entry name" value="RIBONUCLEASE H"/>
    <property type="match status" value="1"/>
</dbReference>
<dbReference type="AlphaFoldDB" id="U6LY65"/>
<name>U6LY65_9EIME</name>
<dbReference type="Gene3D" id="3.30.70.270">
    <property type="match status" value="1"/>
</dbReference>
<protein>
    <recommendedName>
        <fullName evidence="2">Reverse transcriptase/retrotransposon-derived protein RNase H-like domain-containing protein</fullName>
    </recommendedName>
</protein>
<evidence type="ECO:0000259" key="2">
    <source>
        <dbReference type="Pfam" id="PF17919"/>
    </source>
</evidence>
<feature type="domain" description="Reverse transcriptase/retrotransposon-derived protein RNase H-like" evidence="2">
    <location>
        <begin position="39"/>
        <end position="101"/>
    </location>
</feature>
<dbReference type="Pfam" id="PF17919">
    <property type="entry name" value="RT_RNaseH_2"/>
    <property type="match status" value="1"/>
</dbReference>
<sequence>MDAQKFLGLASYDSNFMRGFALINAPPNDQYKQGNKLIWADSKDKGARSLTKHLASSPVFPLPDLKRPFFSTTGASKTAVGMILSQEAKGRKNMAATHIFSLKASRDIQEVRSSSTRYDGEYRGHGIASTEATSQSKPIINPWHR</sequence>
<dbReference type="OrthoDB" id="2013610at2759"/>